<dbReference type="Proteomes" id="UP001219525">
    <property type="component" value="Unassembled WGS sequence"/>
</dbReference>
<feature type="compositionally biased region" description="Basic and acidic residues" evidence="1">
    <location>
        <begin position="44"/>
        <end position="55"/>
    </location>
</feature>
<name>A0AAD6VRW4_9AGAR</name>
<dbReference type="AlphaFoldDB" id="A0AAD6VRW4"/>
<evidence type="ECO:0000313" key="2">
    <source>
        <dbReference type="EMBL" id="KAJ7220792.1"/>
    </source>
</evidence>
<feature type="region of interest" description="Disordered" evidence="1">
    <location>
        <begin position="1"/>
        <end position="163"/>
    </location>
</feature>
<sequence>MPRKAAAAADGETETSAEPRRSSRIKEMPAVPTPPKKVSKPRAKKEAKEGDDEKPKRGRKRKESAAGEENAADAAGEGEGEGDGEAPAAKKAKPATPTSKPPSKAASKPSSKPASKASAKPASKASVKPASRAGSKKPASKVRARRPPYPISPSSPFAEHDATAPAVDETIAEDPEAEAAAETLYASASHLAVTLLSLIPYLSVSTIPLNYVCCMPVAIHNGTRSNVQRYSFPVICVLVEPHAALNIIQLEGNEPGATQAADVFVMPLTVDYRANFVI</sequence>
<accession>A0AAD6VRW4</accession>
<comment type="caution">
    <text evidence="2">The sequence shown here is derived from an EMBL/GenBank/DDBJ whole genome shotgun (WGS) entry which is preliminary data.</text>
</comment>
<feature type="compositionally biased region" description="Low complexity" evidence="1">
    <location>
        <begin position="85"/>
        <end position="131"/>
    </location>
</feature>
<feature type="compositionally biased region" description="Basic residues" evidence="1">
    <location>
        <begin position="134"/>
        <end position="146"/>
    </location>
</feature>
<keyword evidence="3" id="KW-1185">Reference proteome</keyword>
<dbReference type="EMBL" id="JARJCW010000009">
    <property type="protein sequence ID" value="KAJ7220792.1"/>
    <property type="molecule type" value="Genomic_DNA"/>
</dbReference>
<gene>
    <name evidence="2" type="ORF">GGX14DRAFT_676020</name>
</gene>
<reference evidence="2" key="1">
    <citation type="submission" date="2023-03" db="EMBL/GenBank/DDBJ databases">
        <title>Massive genome expansion in bonnet fungi (Mycena s.s.) driven by repeated elements and novel gene families across ecological guilds.</title>
        <authorList>
            <consortium name="Lawrence Berkeley National Laboratory"/>
            <person name="Harder C.B."/>
            <person name="Miyauchi S."/>
            <person name="Viragh M."/>
            <person name="Kuo A."/>
            <person name="Thoen E."/>
            <person name="Andreopoulos B."/>
            <person name="Lu D."/>
            <person name="Skrede I."/>
            <person name="Drula E."/>
            <person name="Henrissat B."/>
            <person name="Morin E."/>
            <person name="Kohler A."/>
            <person name="Barry K."/>
            <person name="LaButti K."/>
            <person name="Morin E."/>
            <person name="Salamov A."/>
            <person name="Lipzen A."/>
            <person name="Mereny Z."/>
            <person name="Hegedus B."/>
            <person name="Baldrian P."/>
            <person name="Stursova M."/>
            <person name="Weitz H."/>
            <person name="Taylor A."/>
            <person name="Grigoriev I.V."/>
            <person name="Nagy L.G."/>
            <person name="Martin F."/>
            <person name="Kauserud H."/>
        </authorList>
    </citation>
    <scope>NUCLEOTIDE SEQUENCE</scope>
    <source>
        <strain evidence="2">9144</strain>
    </source>
</reference>
<protein>
    <submittedName>
        <fullName evidence="2">Uncharacterized protein</fullName>
    </submittedName>
</protein>
<feature type="compositionally biased region" description="Basic and acidic residues" evidence="1">
    <location>
        <begin position="17"/>
        <end position="27"/>
    </location>
</feature>
<organism evidence="2 3">
    <name type="scientific">Mycena pura</name>
    <dbReference type="NCBI Taxonomy" id="153505"/>
    <lineage>
        <taxon>Eukaryota</taxon>
        <taxon>Fungi</taxon>
        <taxon>Dikarya</taxon>
        <taxon>Basidiomycota</taxon>
        <taxon>Agaricomycotina</taxon>
        <taxon>Agaricomycetes</taxon>
        <taxon>Agaricomycetidae</taxon>
        <taxon>Agaricales</taxon>
        <taxon>Marasmiineae</taxon>
        <taxon>Mycenaceae</taxon>
        <taxon>Mycena</taxon>
    </lineage>
</organism>
<evidence type="ECO:0000256" key="1">
    <source>
        <dbReference type="SAM" id="MobiDB-lite"/>
    </source>
</evidence>
<evidence type="ECO:0000313" key="3">
    <source>
        <dbReference type="Proteomes" id="UP001219525"/>
    </source>
</evidence>
<proteinExistence type="predicted"/>